<evidence type="ECO:0000313" key="2">
    <source>
        <dbReference type="Proteomes" id="UP000074119"/>
    </source>
</evidence>
<dbReference type="KEGG" id="zal:AZF00_09900"/>
<accession>A0A127M5V6</accession>
<sequence length="98" mass="11165">MSTAKDFCAQLSVKINCFFSDQQQGLDIPPAELYRLEGFIEAGLLAGFVLESEVKQRFVDGAEQYLSTEIADFYRQDYRLILHMRMNEAPVYPSSNTS</sequence>
<evidence type="ECO:0000313" key="1">
    <source>
        <dbReference type="EMBL" id="AMO68591.1"/>
    </source>
</evidence>
<organism evidence="1 2">
    <name type="scientific">Zhongshania aliphaticivorans</name>
    <dbReference type="NCBI Taxonomy" id="1470434"/>
    <lineage>
        <taxon>Bacteria</taxon>
        <taxon>Pseudomonadati</taxon>
        <taxon>Pseudomonadota</taxon>
        <taxon>Gammaproteobacteria</taxon>
        <taxon>Cellvibrionales</taxon>
        <taxon>Spongiibacteraceae</taxon>
        <taxon>Zhongshania</taxon>
    </lineage>
</organism>
<dbReference type="STRING" id="1470434.AZF00_09900"/>
<dbReference type="Proteomes" id="UP000074119">
    <property type="component" value="Chromosome"/>
</dbReference>
<protein>
    <submittedName>
        <fullName evidence="1">Uncharacterized protein</fullName>
    </submittedName>
</protein>
<gene>
    <name evidence="1" type="ORF">AZF00_09900</name>
</gene>
<proteinExistence type="predicted"/>
<reference evidence="1 2" key="1">
    <citation type="submission" date="2015-12" db="EMBL/GenBank/DDBJ databases">
        <authorList>
            <person name="Shamseldin A."/>
            <person name="Moawad H."/>
            <person name="Abd El-Rahim W.M."/>
            <person name="Sadowsky M.J."/>
        </authorList>
    </citation>
    <scope>NUCLEOTIDE SEQUENCE [LARGE SCALE GENOMIC DNA]</scope>
    <source>
        <strain evidence="1 2">SM2</strain>
    </source>
</reference>
<name>A0A127M5V6_9GAMM</name>
<dbReference type="EMBL" id="CP014544">
    <property type="protein sequence ID" value="AMO68591.1"/>
    <property type="molecule type" value="Genomic_DNA"/>
</dbReference>
<dbReference type="RefSeq" id="WP_008249888.1">
    <property type="nucleotide sequence ID" value="NZ_CP014544.1"/>
</dbReference>
<dbReference type="AlphaFoldDB" id="A0A127M5V6"/>